<dbReference type="InterPro" id="IPR020471">
    <property type="entry name" value="AKR"/>
</dbReference>
<keyword evidence="1" id="KW-0560">Oxidoreductase</keyword>
<dbReference type="GO" id="GO:0016491">
    <property type="term" value="F:oxidoreductase activity"/>
    <property type="evidence" value="ECO:0007669"/>
    <property type="project" value="UniProtKB-KW"/>
</dbReference>
<feature type="non-terminal residue" evidence="3">
    <location>
        <position position="1"/>
    </location>
</feature>
<dbReference type="PRINTS" id="PR00069">
    <property type="entry name" value="ALDKETRDTASE"/>
</dbReference>
<dbReference type="SUPFAM" id="SSF51430">
    <property type="entry name" value="NAD(P)-linked oxidoreductase"/>
    <property type="match status" value="1"/>
</dbReference>
<gene>
    <name evidence="3" type="ORF">METZ01_LOCUS59883</name>
</gene>
<organism evidence="3">
    <name type="scientific">marine metagenome</name>
    <dbReference type="NCBI Taxonomy" id="408172"/>
    <lineage>
        <taxon>unclassified sequences</taxon>
        <taxon>metagenomes</taxon>
        <taxon>ecological metagenomes</taxon>
    </lineage>
</organism>
<protein>
    <recommendedName>
        <fullName evidence="2">NADP-dependent oxidoreductase domain-containing protein</fullName>
    </recommendedName>
</protein>
<sequence>VQYRVLGRTGVNVSPLCLGSDNFGDATPADEATAIINQALEAGINLIDTGDVYAEGMSETIIGQTIKERGVRHKVLIATKVDHGRRRRGISLDEEVPGVGPNESGHSRLNIIRACEESLRRLQTDYIDLYQLHRPSFDIPLDETIGALDDLVRQGKVRYIGCSTQPAWLVMEGIMVSEMRGWVRYASEQPPYNLLDRRIENELIPLAQRHGLGIICWGSLGMGVLAGRYNNADDYPADSRAAKRGGFYADRVTHRGVEIAREFAKVAKQVGITPAQLAVLWCKDQPGITAPLIGARTLDHLKHLLPVLEMTLDDDSRAACDALVPPGSVAANFHNTAYWMKTTVPDSVSAQETS</sequence>
<dbReference type="InterPro" id="IPR023210">
    <property type="entry name" value="NADP_OxRdtase_dom"/>
</dbReference>
<dbReference type="EMBL" id="UINC01003517">
    <property type="protein sequence ID" value="SVA07029.1"/>
    <property type="molecule type" value="Genomic_DNA"/>
</dbReference>
<dbReference type="Pfam" id="PF00248">
    <property type="entry name" value="Aldo_ket_red"/>
    <property type="match status" value="1"/>
</dbReference>
<feature type="domain" description="NADP-dependent oxidoreductase" evidence="2">
    <location>
        <begin position="15"/>
        <end position="323"/>
    </location>
</feature>
<dbReference type="InterPro" id="IPR036812">
    <property type="entry name" value="NAD(P)_OxRdtase_dom_sf"/>
</dbReference>
<evidence type="ECO:0000259" key="2">
    <source>
        <dbReference type="Pfam" id="PF00248"/>
    </source>
</evidence>
<name>A0A381SU92_9ZZZZ</name>
<reference evidence="3" key="1">
    <citation type="submission" date="2018-05" db="EMBL/GenBank/DDBJ databases">
        <authorList>
            <person name="Lanie J.A."/>
            <person name="Ng W.-L."/>
            <person name="Kazmierczak K.M."/>
            <person name="Andrzejewski T.M."/>
            <person name="Davidsen T.M."/>
            <person name="Wayne K.J."/>
            <person name="Tettelin H."/>
            <person name="Glass J.I."/>
            <person name="Rusch D."/>
            <person name="Podicherti R."/>
            <person name="Tsui H.-C.T."/>
            <person name="Winkler M.E."/>
        </authorList>
    </citation>
    <scope>NUCLEOTIDE SEQUENCE</scope>
</reference>
<dbReference type="InterPro" id="IPR050523">
    <property type="entry name" value="AKR_Detox_Biosynth"/>
</dbReference>
<dbReference type="GO" id="GO:0005829">
    <property type="term" value="C:cytosol"/>
    <property type="evidence" value="ECO:0007669"/>
    <property type="project" value="UniProtKB-ARBA"/>
</dbReference>
<evidence type="ECO:0000313" key="3">
    <source>
        <dbReference type="EMBL" id="SVA07029.1"/>
    </source>
</evidence>
<dbReference type="AlphaFoldDB" id="A0A381SU92"/>
<evidence type="ECO:0000256" key="1">
    <source>
        <dbReference type="ARBA" id="ARBA00023002"/>
    </source>
</evidence>
<dbReference type="FunFam" id="3.20.20.100:FF:000004">
    <property type="entry name" value="Oxidoreductase, aldo/keto reductase"/>
    <property type="match status" value="1"/>
</dbReference>
<proteinExistence type="predicted"/>
<dbReference type="PANTHER" id="PTHR43364:SF4">
    <property type="entry name" value="NAD(P)-LINKED OXIDOREDUCTASE SUPERFAMILY PROTEIN"/>
    <property type="match status" value="1"/>
</dbReference>
<accession>A0A381SU92</accession>
<dbReference type="PANTHER" id="PTHR43364">
    <property type="entry name" value="NADH-SPECIFIC METHYLGLYOXAL REDUCTASE-RELATED"/>
    <property type="match status" value="1"/>
</dbReference>
<dbReference type="Gene3D" id="3.20.20.100">
    <property type="entry name" value="NADP-dependent oxidoreductase domain"/>
    <property type="match status" value="1"/>
</dbReference>